<keyword evidence="1" id="KW-0472">Membrane</keyword>
<dbReference type="AlphaFoldDB" id="A0A9J6BZP3"/>
<gene>
    <name evidence="2" type="ORF">PVAND_005199</name>
</gene>
<keyword evidence="1" id="KW-1133">Transmembrane helix</keyword>
<evidence type="ECO:0000313" key="3">
    <source>
        <dbReference type="Proteomes" id="UP001107558"/>
    </source>
</evidence>
<feature type="transmembrane region" description="Helical" evidence="1">
    <location>
        <begin position="313"/>
        <end position="332"/>
    </location>
</feature>
<dbReference type="PANTHER" id="PTHR43243:SF98">
    <property type="entry name" value="TORN AND DIMINISHED RHABDOMERES, ISOFORM D"/>
    <property type="match status" value="1"/>
</dbReference>
<name>A0A9J6BZP3_POLVA</name>
<feature type="transmembrane region" description="Helical" evidence="1">
    <location>
        <begin position="121"/>
        <end position="139"/>
    </location>
</feature>
<feature type="transmembrane region" description="Helical" evidence="1">
    <location>
        <begin position="69"/>
        <end position="91"/>
    </location>
</feature>
<evidence type="ECO:0008006" key="4">
    <source>
        <dbReference type="Google" id="ProtNLM"/>
    </source>
</evidence>
<keyword evidence="3" id="KW-1185">Reference proteome</keyword>
<feature type="transmembrane region" description="Helical" evidence="1">
    <location>
        <begin position="338"/>
        <end position="362"/>
    </location>
</feature>
<dbReference type="PANTHER" id="PTHR43243">
    <property type="entry name" value="INNER MEMBRANE TRANSPORTER YGJI-RELATED"/>
    <property type="match status" value="1"/>
</dbReference>
<feature type="transmembrane region" description="Helical" evidence="1">
    <location>
        <begin position="146"/>
        <end position="168"/>
    </location>
</feature>
<dbReference type="GO" id="GO:0005886">
    <property type="term" value="C:plasma membrane"/>
    <property type="evidence" value="ECO:0007669"/>
    <property type="project" value="TreeGrafter"/>
</dbReference>
<feature type="transmembrane region" description="Helical" evidence="1">
    <location>
        <begin position="180"/>
        <end position="197"/>
    </location>
</feature>
<comment type="caution">
    <text evidence="2">The sequence shown here is derived from an EMBL/GenBank/DDBJ whole genome shotgun (WGS) entry which is preliminary data.</text>
</comment>
<feature type="transmembrane region" description="Helical" evidence="1">
    <location>
        <begin position="217"/>
        <end position="240"/>
    </location>
</feature>
<protein>
    <recommendedName>
        <fullName evidence="4">Cationic amino acid transporter</fullName>
    </recommendedName>
</protein>
<feature type="transmembrane region" description="Helical" evidence="1">
    <location>
        <begin position="526"/>
        <end position="545"/>
    </location>
</feature>
<dbReference type="Proteomes" id="UP001107558">
    <property type="component" value="Chromosome 2"/>
</dbReference>
<organism evidence="2 3">
    <name type="scientific">Polypedilum vanderplanki</name>
    <name type="common">Sleeping chironomid midge</name>
    <dbReference type="NCBI Taxonomy" id="319348"/>
    <lineage>
        <taxon>Eukaryota</taxon>
        <taxon>Metazoa</taxon>
        <taxon>Ecdysozoa</taxon>
        <taxon>Arthropoda</taxon>
        <taxon>Hexapoda</taxon>
        <taxon>Insecta</taxon>
        <taxon>Pterygota</taxon>
        <taxon>Neoptera</taxon>
        <taxon>Endopterygota</taxon>
        <taxon>Diptera</taxon>
        <taxon>Nematocera</taxon>
        <taxon>Chironomoidea</taxon>
        <taxon>Chironomidae</taxon>
        <taxon>Chironominae</taxon>
        <taxon>Polypedilum</taxon>
        <taxon>Polypedilum</taxon>
    </lineage>
</organism>
<keyword evidence="1" id="KW-0812">Transmembrane</keyword>
<feature type="transmembrane region" description="Helical" evidence="1">
    <location>
        <begin position="7"/>
        <end position="24"/>
    </location>
</feature>
<dbReference type="EMBL" id="JADBJN010000002">
    <property type="protein sequence ID" value="KAG5675287.1"/>
    <property type="molecule type" value="Genomic_DNA"/>
</dbReference>
<evidence type="ECO:0000256" key="1">
    <source>
        <dbReference type="SAM" id="Phobius"/>
    </source>
</evidence>
<accession>A0A9J6BZP3</accession>
<evidence type="ECO:0000313" key="2">
    <source>
        <dbReference type="EMBL" id="KAG5675287.1"/>
    </source>
</evidence>
<feature type="transmembrane region" description="Helical" evidence="1">
    <location>
        <begin position="551"/>
        <end position="572"/>
    </location>
</feature>
<feature type="transmembrane region" description="Helical" evidence="1">
    <location>
        <begin position="260"/>
        <end position="280"/>
    </location>
</feature>
<feature type="transmembrane region" description="Helical" evidence="1">
    <location>
        <begin position="579"/>
        <end position="600"/>
    </location>
</feature>
<feature type="transmembrane region" description="Helical" evidence="1">
    <location>
        <begin position="606"/>
        <end position="625"/>
    </location>
</feature>
<dbReference type="GO" id="GO:0015171">
    <property type="term" value="F:amino acid transmembrane transporter activity"/>
    <property type="evidence" value="ECO:0007669"/>
    <property type="project" value="TreeGrafter"/>
</dbReference>
<proteinExistence type="predicted"/>
<dbReference type="OrthoDB" id="8197893at2759"/>
<reference evidence="2" key="1">
    <citation type="submission" date="2021-03" db="EMBL/GenBank/DDBJ databases">
        <title>Chromosome level genome of the anhydrobiotic midge Polypedilum vanderplanki.</title>
        <authorList>
            <person name="Yoshida Y."/>
            <person name="Kikawada T."/>
            <person name="Gusev O."/>
        </authorList>
    </citation>
    <scope>NUCLEOTIDE SEQUENCE</scope>
    <source>
        <strain evidence="2">NIAS01</strain>
        <tissue evidence="2">Whole body or cell culture</tissue>
    </source>
</reference>
<feature type="transmembrane region" description="Helical" evidence="1">
    <location>
        <begin position="30"/>
        <end position="48"/>
    </location>
</feature>
<sequence>MSVANGTFGRWCFGLVVLTNLIAFNESGSVSLLVAAGLAMLCSLLMAYSKNGLNQIQMPYLRASQRADFVCLFMSLWMKLLTLVAVDASIIRTISYCLDTMSGNIFRIYILGRNSSINEPWPDVVGVVIVFLISFMFIMGLENSRIFTILMITGVMIISTLLAVVTYARGSIVVWKNGELFPQGMSGILSASALLLVSFPNSISTTTSERYPKIKAILLFTSILFSILITTGCLSLLITSTKSVEYEAVPILHLLEAKDFQKLVSAMSCLYVIAGSGMLLEIFPETYEIVVALASSEWKVLLKQIGYENRETGSPALAIFLCGSLVAILTFACPMQNLTFIIAGSQLLHGCFAAFFFLYSAYRPKIMTASKQDATSASYSRLNTSNTENSKATCPQKKPSWFLNKALPSRLSAQNISKSINKLSSKSGNDKKEEEREWLLLGEPSSPVVRTSTQYEEVNAESSILSDTTTSDVDCIVNLEVHNIDSETSEDEEDIDTIVEEFQQKVKISTSGLKDITLKVPSMGSWHFSLLIIMIVFIICLLAAYEVNNESILGLSISTIAMTVLGLASLFIPRYYSSYATPSSFTCIISIYFNSIFLSSITFDSWLALIFWIVSGLILVLQSLIKCDVLCCLCLDYPSSEHTTIVMEENFIPNGAASTSIKIKNPPKCLSVVNHVQKYR</sequence>